<feature type="domain" description="EGF-like" evidence="2">
    <location>
        <begin position="99"/>
        <end position="131"/>
    </location>
</feature>
<protein>
    <submittedName>
        <fullName evidence="3">Variant-specific surface protein</fullName>
    </submittedName>
</protein>
<dbReference type="SMART" id="SM00181">
    <property type="entry name" value="EGF"/>
    <property type="match status" value="5"/>
</dbReference>
<feature type="domain" description="EGF-like" evidence="2">
    <location>
        <begin position="222"/>
        <end position="266"/>
    </location>
</feature>
<organism evidence="3 4">
    <name type="scientific">Giardia intestinalis</name>
    <name type="common">Giardia lamblia</name>
    <dbReference type="NCBI Taxonomy" id="5741"/>
    <lineage>
        <taxon>Eukaryota</taxon>
        <taxon>Metamonada</taxon>
        <taxon>Diplomonadida</taxon>
        <taxon>Hexamitidae</taxon>
        <taxon>Giardiinae</taxon>
        <taxon>Giardia</taxon>
    </lineage>
</organism>
<dbReference type="SMART" id="SM00261">
    <property type="entry name" value="FU"/>
    <property type="match status" value="2"/>
</dbReference>
<dbReference type="EMBL" id="AHHH01000197">
    <property type="protein sequence ID" value="ESU40615.1"/>
    <property type="molecule type" value="Genomic_DNA"/>
</dbReference>
<dbReference type="Gene3D" id="2.10.220.10">
    <property type="entry name" value="Hormone Receptor, Insulin-like Growth Factor Receptor 1, Chain A, domain 2"/>
    <property type="match status" value="2"/>
</dbReference>
<evidence type="ECO:0000256" key="1">
    <source>
        <dbReference type="SAM" id="Phobius"/>
    </source>
</evidence>
<evidence type="ECO:0000259" key="2">
    <source>
        <dbReference type="SMART" id="SM00181"/>
    </source>
</evidence>
<dbReference type="PANTHER" id="PTHR23275:SF100">
    <property type="entry name" value="EGF-LIKE DOMAIN-CONTAINING PROTEIN"/>
    <property type="match status" value="1"/>
</dbReference>
<feature type="non-terminal residue" evidence="3">
    <location>
        <position position="1"/>
    </location>
</feature>
<dbReference type="PANTHER" id="PTHR23275">
    <property type="entry name" value="CABRIOLET.-RELATED"/>
    <property type="match status" value="1"/>
</dbReference>
<reference evidence="4" key="1">
    <citation type="submission" date="2012-02" db="EMBL/GenBank/DDBJ databases">
        <title>Genome sequencing of Giardia lamblia Genotypes A2 and B isolates (DH and GS) and comparative analysis with the genomes of Genotypes A1 and E (WB and Pig).</title>
        <authorList>
            <person name="Adam R."/>
            <person name="Dahlstrom E."/>
            <person name="Martens C."/>
            <person name="Bruno D."/>
            <person name="Barbian K."/>
            <person name="Porcella S.F."/>
            <person name="Nash T."/>
        </authorList>
    </citation>
    <scope>NUCLEOTIDE SEQUENCE</scope>
    <source>
        <strain evidence="4">GS</strain>
    </source>
</reference>
<dbReference type="InterPro" id="IPR009030">
    <property type="entry name" value="Growth_fac_rcpt_cys_sf"/>
</dbReference>
<comment type="caution">
    <text evidence="3">The sequence shown here is derived from an EMBL/GenBank/DDBJ whole genome shotgun (WGS) entry which is preliminary data.</text>
</comment>
<dbReference type="InterPro" id="IPR000742">
    <property type="entry name" value="EGF"/>
</dbReference>
<dbReference type="SUPFAM" id="SSF57184">
    <property type="entry name" value="Growth factor receptor domain"/>
    <property type="match status" value="2"/>
</dbReference>
<keyword evidence="1" id="KW-0812">Transmembrane</keyword>
<dbReference type="InterPro" id="IPR052798">
    <property type="entry name" value="Giardia_VSA"/>
</dbReference>
<dbReference type="InterPro" id="IPR006212">
    <property type="entry name" value="Furin_repeat"/>
</dbReference>
<feature type="transmembrane region" description="Helical" evidence="1">
    <location>
        <begin position="6"/>
        <end position="30"/>
    </location>
</feature>
<feature type="domain" description="EGF-like" evidence="2">
    <location>
        <begin position="303"/>
        <end position="345"/>
    </location>
</feature>
<evidence type="ECO:0000313" key="3">
    <source>
        <dbReference type="EMBL" id="ESU40615.1"/>
    </source>
</evidence>
<feature type="domain" description="EGF-like" evidence="2">
    <location>
        <begin position="267"/>
        <end position="302"/>
    </location>
</feature>
<dbReference type="Proteomes" id="UP000018040">
    <property type="component" value="Unassembled WGS sequence"/>
</dbReference>
<keyword evidence="1" id="KW-0472">Membrane</keyword>
<gene>
    <name evidence="3" type="ORF">GSB_150899</name>
</gene>
<feature type="domain" description="EGF-like" evidence="2">
    <location>
        <begin position="150"/>
        <end position="198"/>
    </location>
</feature>
<proteinExistence type="predicted"/>
<name>V6TUC3_GIAIN</name>
<reference evidence="3 4" key="2">
    <citation type="journal article" date="2013" name="Genome Biol. Evol.">
        <title>Genome sequencing of Giardia lamblia genotypes A2 and B isolates (DH and GS) and comparative analysis with the genomes of genotypes A1 and E (WB and Pig).</title>
        <authorList>
            <person name="Adam R.D."/>
            <person name="Dahlstrom E.W."/>
            <person name="Martens C.A."/>
            <person name="Bruno D.P."/>
            <person name="Barbian K.D."/>
            <person name="Ricklefs S.M."/>
            <person name="Hernandez M.M."/>
            <person name="Narla N.P."/>
            <person name="Patel R.B."/>
            <person name="Porcella S.F."/>
            <person name="Nash T.E."/>
        </authorList>
    </citation>
    <scope>NUCLEOTIDE SEQUENCE [LARGE SCALE GENOMIC DNA]</scope>
    <source>
        <strain evidence="3 4">GS</strain>
    </source>
</reference>
<keyword evidence="1" id="KW-1133">Transmembrane helix</keyword>
<accession>V6TUC3</accession>
<evidence type="ECO:0000313" key="4">
    <source>
        <dbReference type="Proteomes" id="UP000018040"/>
    </source>
</evidence>
<dbReference type="VEuPathDB" id="GiardiaDB:QR46_2530"/>
<dbReference type="AlphaFoldDB" id="V6TUC3"/>
<sequence>VLVVRLLQVGVTLLVNAALSLGVCTVYVALSVMPCDAARHALCGAQGYTRATEVRGLWGAQRYVRRLRGVVGGELPHTGEAAECSACQKGYYLNDADKTCKVCTGCATCETAADRCTSCPEGKYLKGNTCAENCGGNTYYPDPVSRKCISCSATADEGGIESCATCEYDSTKGKPKCLTCTDGTKTPRTALDGTSTCVAKTIVGCQRTDKELFMKDDTTCALCAATGSGNDEGTANCKTCTKTSGNKPVCDTCKDGYYLDSSKACQACTGENCATCTEAEPAKCASCKPGFFLKDASSGECISCNDTAQGGREGCSACSNTNTFKCTKCKANYNPSGEEANLTCTKVCEDPTACGGTAGSCGAIVVGGDGSMTYYCSQCGQQQLPRLWHMH</sequence>
<dbReference type="OrthoDB" id="536948at2759"/>